<evidence type="ECO:0000313" key="9">
    <source>
        <dbReference type="EMBL" id="MEP0816424.1"/>
    </source>
</evidence>
<dbReference type="SUPFAM" id="SSF52540">
    <property type="entry name" value="P-loop containing nucleoside triphosphate hydrolases"/>
    <property type="match status" value="1"/>
</dbReference>
<evidence type="ECO:0000256" key="6">
    <source>
        <dbReference type="SAM" id="Coils"/>
    </source>
</evidence>
<dbReference type="EC" id="2.7.10.2" evidence="9"/>
<dbReference type="InterPro" id="IPR005702">
    <property type="entry name" value="Wzc-like_C"/>
</dbReference>
<evidence type="ECO:0000256" key="4">
    <source>
        <dbReference type="ARBA" id="ARBA00022840"/>
    </source>
</evidence>
<evidence type="ECO:0000256" key="3">
    <source>
        <dbReference type="ARBA" id="ARBA00022777"/>
    </source>
</evidence>
<comment type="caution">
    <text evidence="9">The sequence shown here is derived from an EMBL/GenBank/DDBJ whole genome shotgun (WGS) entry which is preliminary data.</text>
</comment>
<feature type="compositionally biased region" description="Basic and acidic residues" evidence="7">
    <location>
        <begin position="96"/>
        <end position="114"/>
    </location>
</feature>
<dbReference type="Proteomes" id="UP001464891">
    <property type="component" value="Unassembled WGS sequence"/>
</dbReference>
<evidence type="ECO:0000256" key="2">
    <source>
        <dbReference type="ARBA" id="ARBA00022741"/>
    </source>
</evidence>
<dbReference type="RefSeq" id="WP_190433775.1">
    <property type="nucleotide sequence ID" value="NZ_JAMPKM010000002.1"/>
</dbReference>
<keyword evidence="10" id="KW-1185">Reference proteome</keyword>
<sequence>MTPPFVKRYLIALDRHKWAGLAGFALIMGASVLVAAQPEEPPTYVAQGTLANNRPPVTFSETGTQIQAEGQVLSPEILLADNVVEAAAKQVDAEPDEVRRNATVEEPKKEKGKNDNAGAGSFIITYRDGNDPKRAAETAKVLMDGMVEQSRLINTARLRAIIQELNQRLPQATKDLRTAEQQLEQYDRREGPALVAAQNGNVITAIQNAEEQQRQLRLAMEGTMAQMRSLQQRLGLNPEQAYASSALSADPIIANLRSQLYQNESQIALLSQSLRPEHPTMIELRNQQQAYETLLQQRAGEVVGGNQVAAPLVGGNQIRRDSSLDPARQQLANQLTNLQTQLDTMRQQMASAARTEQEMRREYAVLPNKQLERTRLEQQTILKRTFYDRMQAALVDAKAAEAETASSLTIAKAPEVSQDAKPAKNAPLTLGIGALVGLIVGGGLILLLDSLEGKFYTLEDVREALRQREIAILGVLPLLPNLDPYSDDIPVVVDPESPYADFYERLRSNLRRAEGKTLKVILVTSVVGQEGKTLSAYNLAIASARAGRRTLLVEADLRSPSQAKSLKVAPDPDSAIEPLRYYGQFGDCIRLVPDVENLYIVPSPGPQRQAAAILESSEIRRLLEDVRGRFDMVILDTPSLSLCNDALLLEPYSDGMLLVTRPGYTEDSLLAEATDQLAESDFRLLGAIINGVDIPVQSVEPLLDEELTAHALGEDMAEDLGEVATSTRDYR</sequence>
<keyword evidence="4" id="KW-0067">ATP-binding</keyword>
<dbReference type="PANTHER" id="PTHR32309:SF31">
    <property type="entry name" value="CAPSULAR EXOPOLYSACCHARIDE FAMILY"/>
    <property type="match status" value="1"/>
</dbReference>
<keyword evidence="3" id="KW-0418">Kinase</keyword>
<accession>A0ABV0J446</accession>
<dbReference type="InterPro" id="IPR027417">
    <property type="entry name" value="P-loop_NTPase"/>
</dbReference>
<dbReference type="GO" id="GO:0004715">
    <property type="term" value="F:non-membrane spanning protein tyrosine kinase activity"/>
    <property type="evidence" value="ECO:0007669"/>
    <property type="project" value="UniProtKB-EC"/>
</dbReference>
<dbReference type="InterPro" id="IPR025669">
    <property type="entry name" value="AAA_dom"/>
</dbReference>
<gene>
    <name evidence="9" type="ORF">NC998_04870</name>
</gene>
<evidence type="ECO:0000256" key="7">
    <source>
        <dbReference type="SAM" id="MobiDB-lite"/>
    </source>
</evidence>
<evidence type="ECO:0000256" key="1">
    <source>
        <dbReference type="ARBA" id="ARBA00022679"/>
    </source>
</evidence>
<evidence type="ECO:0000256" key="5">
    <source>
        <dbReference type="ARBA" id="ARBA00023137"/>
    </source>
</evidence>
<dbReference type="Gene3D" id="3.40.50.300">
    <property type="entry name" value="P-loop containing nucleotide triphosphate hydrolases"/>
    <property type="match status" value="1"/>
</dbReference>
<proteinExistence type="predicted"/>
<feature type="coiled-coil region" evidence="6">
    <location>
        <begin position="162"/>
        <end position="226"/>
    </location>
</feature>
<protein>
    <submittedName>
        <fullName evidence="9">Polysaccharide biosynthesis tyrosine autokinase</fullName>
        <ecNumber evidence="9">2.7.10.2</ecNumber>
    </submittedName>
</protein>
<dbReference type="PANTHER" id="PTHR32309">
    <property type="entry name" value="TYROSINE-PROTEIN KINASE"/>
    <property type="match status" value="1"/>
</dbReference>
<reference evidence="9 10" key="1">
    <citation type="submission" date="2022-04" db="EMBL/GenBank/DDBJ databases">
        <title>Positive selection, recombination, and allopatry shape intraspecific diversity of widespread and dominant cyanobacteria.</title>
        <authorList>
            <person name="Wei J."/>
            <person name="Shu W."/>
            <person name="Hu C."/>
        </authorList>
    </citation>
    <scope>NUCLEOTIDE SEQUENCE [LARGE SCALE GENOMIC DNA]</scope>
    <source>
        <strain evidence="9 10">GB2-A4</strain>
    </source>
</reference>
<keyword evidence="6" id="KW-0175">Coiled coil</keyword>
<feature type="domain" description="AAA" evidence="8">
    <location>
        <begin position="519"/>
        <end position="649"/>
    </location>
</feature>
<feature type="coiled-coil region" evidence="6">
    <location>
        <begin position="328"/>
        <end position="362"/>
    </location>
</feature>
<dbReference type="InterPro" id="IPR050445">
    <property type="entry name" value="Bact_polysacc_biosynth/exp"/>
</dbReference>
<evidence type="ECO:0000259" key="8">
    <source>
        <dbReference type="Pfam" id="PF13614"/>
    </source>
</evidence>
<evidence type="ECO:0000313" key="10">
    <source>
        <dbReference type="Proteomes" id="UP001464891"/>
    </source>
</evidence>
<dbReference type="CDD" id="cd05387">
    <property type="entry name" value="BY-kinase"/>
    <property type="match status" value="1"/>
</dbReference>
<feature type="region of interest" description="Disordered" evidence="7">
    <location>
        <begin position="92"/>
        <end position="116"/>
    </location>
</feature>
<dbReference type="Pfam" id="PF13614">
    <property type="entry name" value="AAA_31"/>
    <property type="match status" value="1"/>
</dbReference>
<dbReference type="NCBIfam" id="TIGR01007">
    <property type="entry name" value="eps_fam"/>
    <property type="match status" value="1"/>
</dbReference>
<organism evidence="9 10">
    <name type="scientific">Trichocoleus desertorum GB2-A4</name>
    <dbReference type="NCBI Taxonomy" id="2933944"/>
    <lineage>
        <taxon>Bacteria</taxon>
        <taxon>Bacillati</taxon>
        <taxon>Cyanobacteriota</taxon>
        <taxon>Cyanophyceae</taxon>
        <taxon>Leptolyngbyales</taxon>
        <taxon>Trichocoleusaceae</taxon>
        <taxon>Trichocoleus</taxon>
    </lineage>
</organism>
<keyword evidence="5" id="KW-0829">Tyrosine-protein kinase</keyword>
<name>A0ABV0J446_9CYAN</name>
<keyword evidence="2" id="KW-0547">Nucleotide-binding</keyword>
<keyword evidence="1 9" id="KW-0808">Transferase</keyword>
<dbReference type="EMBL" id="JAMPKM010000002">
    <property type="protein sequence ID" value="MEP0816424.1"/>
    <property type="molecule type" value="Genomic_DNA"/>
</dbReference>